<accession>A0AAP9CZW8</accession>
<evidence type="ECO:0000313" key="3">
    <source>
        <dbReference type="Proteomes" id="UP000028294"/>
    </source>
</evidence>
<organism evidence="2 3">
    <name type="scientific">Bacteroides fragilis</name>
    <dbReference type="NCBI Taxonomy" id="817"/>
    <lineage>
        <taxon>Bacteria</taxon>
        <taxon>Pseudomonadati</taxon>
        <taxon>Bacteroidota</taxon>
        <taxon>Bacteroidia</taxon>
        <taxon>Bacteroidales</taxon>
        <taxon>Bacteroidaceae</taxon>
        <taxon>Bacteroides</taxon>
    </lineage>
</organism>
<dbReference type="InterPro" id="IPR015032">
    <property type="entry name" value="ThsB__TIR-like_domain"/>
</dbReference>
<dbReference type="Gene3D" id="3.40.50.11200">
    <property type="match status" value="1"/>
</dbReference>
<evidence type="ECO:0000259" key="1">
    <source>
        <dbReference type="Pfam" id="PF08937"/>
    </source>
</evidence>
<feature type="domain" description="Thoeris protein ThsB TIR-like" evidence="1">
    <location>
        <begin position="9"/>
        <end position="112"/>
    </location>
</feature>
<protein>
    <recommendedName>
        <fullName evidence="1">Thoeris protein ThsB TIR-like domain-containing protein</fullName>
    </recommendedName>
</protein>
<name>A0AAP9CZW8_BACFG</name>
<dbReference type="RefSeq" id="WP_050496773.1">
    <property type="nucleotide sequence ID" value="NZ_CP036553.1"/>
</dbReference>
<gene>
    <name evidence="2" type="ORF">IA74_013950</name>
</gene>
<dbReference type="AlphaFoldDB" id="A0AAP9CZW8"/>
<evidence type="ECO:0000313" key="2">
    <source>
        <dbReference type="EMBL" id="QCQ37123.1"/>
    </source>
</evidence>
<proteinExistence type="predicted"/>
<dbReference type="Pfam" id="PF08937">
    <property type="entry name" value="ThsB_TIR"/>
    <property type="match status" value="1"/>
</dbReference>
<sequence>MAYRSGTYVAFDGQGEPCPANSDYKYFNTLKMWQKSNSCDFNFVNSHEKTYAVRDTSCDITLRNRLRERMRNSKNMLVIISNETNYNRGLLNWEIETAVNDYNLPIIVAYTGETNFSYLTERLIQRLPKKLKEYVVNNTAKVAHIPFTQDKIKYAIAYYGVNSNVPYNSKTVY</sequence>
<reference evidence="2 3" key="1">
    <citation type="submission" date="2019-03" db="EMBL/GenBank/DDBJ databases">
        <title>Complete genome assembly of MDR B. fragilis.</title>
        <authorList>
            <person name="Sydenham T.V."/>
            <person name="Hasman H."/>
            <person name="Justesen U.S."/>
        </authorList>
    </citation>
    <scope>NUCLEOTIDE SEQUENCE [LARGE SCALE GENOMIC DNA]</scope>
    <source>
        <strain evidence="2 3">DCMOUH0067B</strain>
    </source>
</reference>
<dbReference type="Proteomes" id="UP000028294">
    <property type="component" value="Chromosome"/>
</dbReference>
<dbReference type="EMBL" id="CP036553">
    <property type="protein sequence ID" value="QCQ37123.1"/>
    <property type="molecule type" value="Genomic_DNA"/>
</dbReference>